<keyword evidence="3" id="KW-0227">DNA damage</keyword>
<keyword evidence="12" id="KW-1185">Reference proteome</keyword>
<dbReference type="PANTHER" id="PTHR33693:SF3">
    <property type="entry name" value="TYPE-5 URACIL-DNA GLYCOSYLASE"/>
    <property type="match status" value="1"/>
</dbReference>
<dbReference type="InterPro" id="IPR036895">
    <property type="entry name" value="Uracil-DNA_glycosylase-like_sf"/>
</dbReference>
<dbReference type="SMART" id="SM00987">
    <property type="entry name" value="UreE_C"/>
    <property type="match status" value="1"/>
</dbReference>
<keyword evidence="5" id="KW-0408">Iron</keyword>
<name>A0ABU3NIP6_9CHLR</name>
<comment type="caution">
    <text evidence="11">The sequence shown here is derived from an EMBL/GenBank/DDBJ whole genome shotgun (WGS) entry which is preliminary data.</text>
</comment>
<feature type="domain" description="Uracil-DNA glycosylase-like" evidence="10">
    <location>
        <begin position="52"/>
        <end position="223"/>
    </location>
</feature>
<sequence length="232" mass="26696">MMTLTDIVDWETFERVLVQCRRCERLVAWRERVAQEKRKSYRDWDYWGRPVPGFGDRNARVWIVGLAPGAHGANRTGRMFTGDSSGDFLYSALYRAGFTNQPIARHRDDGLILREVYVSAVCRCAPPQNRPTHEELINCFPFLVWEFRHLAHLEGIVALGHIALKGVLQLLRISGCPEIALPFEHGAFLPPDQKRPWILASYHPSRQNTQTGRLTVEMFDAIWQRVRGLLGE</sequence>
<proteinExistence type="inferred from homology"/>
<dbReference type="EMBL" id="JAUHMF010000001">
    <property type="protein sequence ID" value="MDT8896728.1"/>
    <property type="molecule type" value="Genomic_DNA"/>
</dbReference>
<evidence type="ECO:0000256" key="6">
    <source>
        <dbReference type="ARBA" id="ARBA00023014"/>
    </source>
</evidence>
<keyword evidence="7" id="KW-0234">DNA repair</keyword>
<evidence type="ECO:0000256" key="3">
    <source>
        <dbReference type="ARBA" id="ARBA00022763"/>
    </source>
</evidence>
<keyword evidence="2" id="KW-0479">Metal-binding</keyword>
<evidence type="ECO:0000256" key="1">
    <source>
        <dbReference type="ARBA" id="ARBA00022485"/>
    </source>
</evidence>
<dbReference type="SUPFAM" id="SSF52141">
    <property type="entry name" value="Uracil-DNA glycosylase-like"/>
    <property type="match status" value="1"/>
</dbReference>
<evidence type="ECO:0000256" key="9">
    <source>
        <dbReference type="ARBA" id="ARBA00023887"/>
    </source>
</evidence>
<evidence type="ECO:0000256" key="8">
    <source>
        <dbReference type="ARBA" id="ARBA00023779"/>
    </source>
</evidence>
<keyword evidence="4" id="KW-0378">Hydrolase</keyword>
<dbReference type="Proteomes" id="UP001254165">
    <property type="component" value="Unassembled WGS sequence"/>
</dbReference>
<dbReference type="CDD" id="cd10031">
    <property type="entry name" value="UDG-F5_TTUDGB_like"/>
    <property type="match status" value="1"/>
</dbReference>
<comment type="similarity">
    <text evidence="8">Belongs to the uracil-DNA glycosylase (UDG) superfamily. Type 5 (UDGb) family.</text>
</comment>
<keyword evidence="1" id="KW-0004">4Fe-4S</keyword>
<dbReference type="PANTHER" id="PTHR33693">
    <property type="entry name" value="TYPE-5 URACIL-DNA GLYCOSYLASE"/>
    <property type="match status" value="1"/>
</dbReference>
<evidence type="ECO:0000256" key="5">
    <source>
        <dbReference type="ARBA" id="ARBA00023004"/>
    </source>
</evidence>
<gene>
    <name evidence="11" type="ORF">QYE77_00490</name>
</gene>
<accession>A0ABU3NIP6</accession>
<dbReference type="RefSeq" id="WP_315623206.1">
    <property type="nucleotide sequence ID" value="NZ_JAUHMF010000001.1"/>
</dbReference>
<reference evidence="11 12" key="1">
    <citation type="submission" date="2023-07" db="EMBL/GenBank/DDBJ databases">
        <title>Novel species of Thermanaerothrix with wide hydrolytic capabilities.</title>
        <authorList>
            <person name="Zayulina K.S."/>
            <person name="Podosokorskaya O.A."/>
            <person name="Elcheninov A.G."/>
        </authorList>
    </citation>
    <scope>NUCLEOTIDE SEQUENCE [LARGE SCALE GENOMIC DNA]</scope>
    <source>
        <strain evidence="11 12">4228-RoL</strain>
    </source>
</reference>
<protein>
    <recommendedName>
        <fullName evidence="9">Type-5 uracil-DNA glycosylase</fullName>
    </recommendedName>
</protein>
<dbReference type="Pfam" id="PF03167">
    <property type="entry name" value="UDG"/>
    <property type="match status" value="1"/>
</dbReference>
<evidence type="ECO:0000256" key="7">
    <source>
        <dbReference type="ARBA" id="ARBA00023204"/>
    </source>
</evidence>
<dbReference type="Gene3D" id="3.40.470.10">
    <property type="entry name" value="Uracil-DNA glycosylase-like domain"/>
    <property type="match status" value="1"/>
</dbReference>
<dbReference type="InterPro" id="IPR044147">
    <property type="entry name" value="UdgB-like"/>
</dbReference>
<dbReference type="InterPro" id="IPR051536">
    <property type="entry name" value="UDG_Type-4/5"/>
</dbReference>
<evidence type="ECO:0000313" key="11">
    <source>
        <dbReference type="EMBL" id="MDT8896728.1"/>
    </source>
</evidence>
<evidence type="ECO:0000313" key="12">
    <source>
        <dbReference type="Proteomes" id="UP001254165"/>
    </source>
</evidence>
<keyword evidence="6" id="KW-0411">Iron-sulfur</keyword>
<dbReference type="SMART" id="SM00986">
    <property type="entry name" value="UDG"/>
    <property type="match status" value="1"/>
</dbReference>
<evidence type="ECO:0000259" key="10">
    <source>
        <dbReference type="SMART" id="SM00986"/>
    </source>
</evidence>
<organism evidence="11 12">
    <name type="scientific">Thermanaerothrix solaris</name>
    <dbReference type="NCBI Taxonomy" id="3058434"/>
    <lineage>
        <taxon>Bacteria</taxon>
        <taxon>Bacillati</taxon>
        <taxon>Chloroflexota</taxon>
        <taxon>Anaerolineae</taxon>
        <taxon>Anaerolineales</taxon>
        <taxon>Anaerolineaceae</taxon>
        <taxon>Thermanaerothrix</taxon>
    </lineage>
</organism>
<dbReference type="InterPro" id="IPR005122">
    <property type="entry name" value="Uracil-DNA_glycosylase-like"/>
</dbReference>
<evidence type="ECO:0000256" key="4">
    <source>
        <dbReference type="ARBA" id="ARBA00022801"/>
    </source>
</evidence>
<evidence type="ECO:0000256" key="2">
    <source>
        <dbReference type="ARBA" id="ARBA00022723"/>
    </source>
</evidence>